<keyword evidence="1" id="KW-0812">Transmembrane</keyword>
<evidence type="ECO:0000313" key="4">
    <source>
        <dbReference type="Proteomes" id="UP000306791"/>
    </source>
</evidence>
<evidence type="ECO:0000256" key="1">
    <source>
        <dbReference type="SAM" id="Phobius"/>
    </source>
</evidence>
<protein>
    <submittedName>
        <fullName evidence="3">DUF3592 domain-containing protein</fullName>
    </submittedName>
</protein>
<dbReference type="InterPro" id="IPR021994">
    <property type="entry name" value="DUF3592"/>
</dbReference>
<proteinExistence type="predicted"/>
<reference evidence="3 4" key="1">
    <citation type="submission" date="2019-05" db="EMBL/GenBank/DDBJ databases">
        <title>Microbulbifer harenosus sp. nov., an alginate-degrading bacterium isolated from coastal sand.</title>
        <authorList>
            <person name="Huang H."/>
            <person name="Mo K."/>
            <person name="Bao S."/>
        </authorList>
    </citation>
    <scope>NUCLEOTIDE SEQUENCE [LARGE SCALE GENOMIC DNA]</scope>
    <source>
        <strain evidence="3 4">HB161719</strain>
    </source>
</reference>
<evidence type="ECO:0000313" key="3">
    <source>
        <dbReference type="EMBL" id="TLM72839.1"/>
    </source>
</evidence>
<keyword evidence="1" id="KW-1133">Transmembrane helix</keyword>
<feature type="transmembrane region" description="Helical" evidence="1">
    <location>
        <begin position="127"/>
        <end position="150"/>
    </location>
</feature>
<sequence length="153" mass="16964">MFGPILIIAISLILLIVLLKNAGKGVESKRWPTTRRLVVYNKVHTRATTTGSDILEGNRSPTSTLALEYSYTVNGKKYKSSTIKFLRGESNNFFIERIIGRKYPVGKKVNVYYNVRNPSEACLEPGLAFGAILGFLIVLSFLLCGVVFAVKFA</sequence>
<dbReference type="Pfam" id="PF12158">
    <property type="entry name" value="DUF3592"/>
    <property type="match status" value="1"/>
</dbReference>
<keyword evidence="4" id="KW-1185">Reference proteome</keyword>
<dbReference type="EMBL" id="VANI01000051">
    <property type="protein sequence ID" value="TLM72839.1"/>
    <property type="molecule type" value="Genomic_DNA"/>
</dbReference>
<dbReference type="RefSeq" id="WP_138237385.1">
    <property type="nucleotide sequence ID" value="NZ_CP185860.1"/>
</dbReference>
<feature type="domain" description="DUF3592" evidence="2">
    <location>
        <begin position="57"/>
        <end position="127"/>
    </location>
</feature>
<comment type="caution">
    <text evidence="3">The sequence shown here is derived from an EMBL/GenBank/DDBJ whole genome shotgun (WGS) entry which is preliminary data.</text>
</comment>
<evidence type="ECO:0000259" key="2">
    <source>
        <dbReference type="Pfam" id="PF12158"/>
    </source>
</evidence>
<keyword evidence="1" id="KW-0472">Membrane</keyword>
<accession>A0ABY2UCD7</accession>
<name>A0ABY2UCD7_9GAMM</name>
<organism evidence="3 4">
    <name type="scientific">Microbulbifer harenosus</name>
    <dbReference type="NCBI Taxonomy" id="2576840"/>
    <lineage>
        <taxon>Bacteria</taxon>
        <taxon>Pseudomonadati</taxon>
        <taxon>Pseudomonadota</taxon>
        <taxon>Gammaproteobacteria</taxon>
        <taxon>Cellvibrionales</taxon>
        <taxon>Microbulbiferaceae</taxon>
        <taxon>Microbulbifer</taxon>
    </lineage>
</organism>
<gene>
    <name evidence="3" type="ORF">FDY93_19295</name>
</gene>
<dbReference type="Proteomes" id="UP000306791">
    <property type="component" value="Unassembled WGS sequence"/>
</dbReference>